<name>A0ABW4ZFF0_9BACT</name>
<organism evidence="1 2">
    <name type="scientific">Rubritalea tangerina</name>
    <dbReference type="NCBI Taxonomy" id="430798"/>
    <lineage>
        <taxon>Bacteria</taxon>
        <taxon>Pseudomonadati</taxon>
        <taxon>Verrucomicrobiota</taxon>
        <taxon>Verrucomicrobiia</taxon>
        <taxon>Verrucomicrobiales</taxon>
        <taxon>Rubritaleaceae</taxon>
        <taxon>Rubritalea</taxon>
    </lineage>
</organism>
<evidence type="ECO:0000313" key="1">
    <source>
        <dbReference type="EMBL" id="MFD2160577.1"/>
    </source>
</evidence>
<accession>A0ABW4ZFF0</accession>
<protein>
    <submittedName>
        <fullName evidence="1">Uncharacterized protein</fullName>
    </submittedName>
</protein>
<comment type="caution">
    <text evidence="1">The sequence shown here is derived from an EMBL/GenBank/DDBJ whole genome shotgun (WGS) entry which is preliminary data.</text>
</comment>
<proteinExistence type="predicted"/>
<reference evidence="2" key="1">
    <citation type="journal article" date="2019" name="Int. J. Syst. Evol. Microbiol.">
        <title>The Global Catalogue of Microorganisms (GCM) 10K type strain sequencing project: providing services to taxonomists for standard genome sequencing and annotation.</title>
        <authorList>
            <consortium name="The Broad Institute Genomics Platform"/>
            <consortium name="The Broad Institute Genome Sequencing Center for Infectious Disease"/>
            <person name="Wu L."/>
            <person name="Ma J."/>
        </authorList>
    </citation>
    <scope>NUCLEOTIDE SEQUENCE [LARGE SCALE GENOMIC DNA]</scope>
    <source>
        <strain evidence="2">CCUG 57942</strain>
    </source>
</reference>
<gene>
    <name evidence="1" type="ORF">ACFSW8_16855</name>
</gene>
<evidence type="ECO:0000313" key="2">
    <source>
        <dbReference type="Proteomes" id="UP001597389"/>
    </source>
</evidence>
<dbReference type="EMBL" id="JBHUJB010000083">
    <property type="protein sequence ID" value="MFD2160577.1"/>
    <property type="molecule type" value="Genomic_DNA"/>
</dbReference>
<dbReference type="RefSeq" id="WP_377178818.1">
    <property type="nucleotide sequence ID" value="NZ_JBHUJB010000083.1"/>
</dbReference>
<keyword evidence="2" id="KW-1185">Reference proteome</keyword>
<sequence length="51" mass="5053">MVAKVSIVESGDCVISTIVVTGVEQAILRGEDPVGEVIASPAVTADGIANA</sequence>
<dbReference type="Proteomes" id="UP001597389">
    <property type="component" value="Unassembled WGS sequence"/>
</dbReference>